<dbReference type="InterPro" id="IPR029046">
    <property type="entry name" value="LolA/LolB/LppX"/>
</dbReference>
<dbReference type="AlphaFoldDB" id="A0A7W3XUY2"/>
<keyword evidence="4" id="KW-1185">Reference proteome</keyword>
<feature type="chain" id="PRO_5030556752" description="Lipoprotein" evidence="2">
    <location>
        <begin position="22"/>
        <end position="312"/>
    </location>
</feature>
<evidence type="ECO:0000256" key="1">
    <source>
        <dbReference type="SAM" id="MobiDB-lite"/>
    </source>
</evidence>
<dbReference type="SUPFAM" id="SSF89392">
    <property type="entry name" value="Prokaryotic lipoproteins and lipoprotein localization factors"/>
    <property type="match status" value="1"/>
</dbReference>
<evidence type="ECO:0008006" key="5">
    <source>
        <dbReference type="Google" id="ProtNLM"/>
    </source>
</evidence>
<dbReference type="PROSITE" id="PS51257">
    <property type="entry name" value="PROKAR_LIPOPROTEIN"/>
    <property type="match status" value="1"/>
</dbReference>
<dbReference type="Proteomes" id="UP000530234">
    <property type="component" value="Unassembled WGS sequence"/>
</dbReference>
<reference evidence="4" key="1">
    <citation type="submission" date="2019-10" db="EMBL/GenBank/DDBJ databases">
        <title>Streptomyces sp. nov., a novel actinobacterium isolated from alkaline environment.</title>
        <authorList>
            <person name="Golinska P."/>
        </authorList>
    </citation>
    <scope>NUCLEOTIDE SEQUENCE [LARGE SCALE GENOMIC DNA]</scope>
    <source>
        <strain evidence="4">DSM 42108</strain>
    </source>
</reference>
<accession>A0A7W3XUY2</accession>
<organism evidence="3 4">
    <name type="scientific">Streptomyces calidiresistens</name>
    <dbReference type="NCBI Taxonomy" id="1485586"/>
    <lineage>
        <taxon>Bacteria</taxon>
        <taxon>Bacillati</taxon>
        <taxon>Actinomycetota</taxon>
        <taxon>Actinomycetes</taxon>
        <taxon>Kitasatosporales</taxon>
        <taxon>Streptomycetaceae</taxon>
        <taxon>Streptomyces</taxon>
    </lineage>
</organism>
<keyword evidence="2" id="KW-0732">Signal</keyword>
<dbReference type="RefSeq" id="WP_182659939.1">
    <property type="nucleotide sequence ID" value="NZ_VKHS01000015.1"/>
</dbReference>
<sequence>MRIVRKAALCAATVGLVAVTAACGGDEGKDAADRADKAAAEGTEEGSDDAASGSRSAIFEALQASAQQASEAETVAFETTMTMSDGTEEFAMALTGVMGWNPVAMDVSMDMGELGALMGQDEGATMDIRWLDNILYMGGPMFDAELGGASWVKLDLEAAAAESNDPELAQALAQFDQIERMAQSPADQMGLLLQAPSLESRGTEQIEGVTAERYSGTLTMDELLEADPSTGVLTEEELEEMRADLVASGAETVDLDIWVDENNYPVRIDMEMLVEGMNVLNSTVYKDYGVALDFDHPAATDVVDMAEVSGGY</sequence>
<evidence type="ECO:0000256" key="2">
    <source>
        <dbReference type="SAM" id="SignalP"/>
    </source>
</evidence>
<gene>
    <name evidence="3" type="ORF">FOE67_01645</name>
</gene>
<protein>
    <recommendedName>
        <fullName evidence="5">Lipoprotein</fullName>
    </recommendedName>
</protein>
<proteinExistence type="predicted"/>
<name>A0A7W3XUY2_9ACTN</name>
<evidence type="ECO:0000313" key="4">
    <source>
        <dbReference type="Proteomes" id="UP000530234"/>
    </source>
</evidence>
<feature type="signal peptide" evidence="2">
    <location>
        <begin position="1"/>
        <end position="21"/>
    </location>
</feature>
<comment type="caution">
    <text evidence="3">The sequence shown here is derived from an EMBL/GenBank/DDBJ whole genome shotgun (WGS) entry which is preliminary data.</text>
</comment>
<feature type="region of interest" description="Disordered" evidence="1">
    <location>
        <begin position="27"/>
        <end position="53"/>
    </location>
</feature>
<evidence type="ECO:0000313" key="3">
    <source>
        <dbReference type="EMBL" id="MBB0228248.1"/>
    </source>
</evidence>
<dbReference type="EMBL" id="VKHS01000015">
    <property type="protein sequence ID" value="MBB0228248.1"/>
    <property type="molecule type" value="Genomic_DNA"/>
</dbReference>
<feature type="compositionally biased region" description="Basic and acidic residues" evidence="1">
    <location>
        <begin position="27"/>
        <end position="39"/>
    </location>
</feature>
<dbReference type="Gene3D" id="2.50.20.20">
    <property type="match status" value="1"/>
</dbReference>